<dbReference type="RefSeq" id="WP_204595471.1">
    <property type="nucleotide sequence ID" value="NZ_JAFBDA010000013.1"/>
</dbReference>
<dbReference type="InterPro" id="IPR047175">
    <property type="entry name" value="CotS-like"/>
</dbReference>
<dbReference type="InterPro" id="IPR011009">
    <property type="entry name" value="Kinase-like_dom_sf"/>
</dbReference>
<comment type="caution">
    <text evidence="1">The sequence shown here is derived from an EMBL/GenBank/DDBJ whole genome shotgun (WGS) entry which is preliminary data.</text>
</comment>
<dbReference type="SUPFAM" id="SSF56112">
    <property type="entry name" value="Protein kinase-like (PK-like)"/>
    <property type="match status" value="1"/>
</dbReference>
<dbReference type="Proteomes" id="UP001299068">
    <property type="component" value="Unassembled WGS sequence"/>
</dbReference>
<dbReference type="Pfam" id="PF01633">
    <property type="entry name" value="Choline_kinase"/>
    <property type="match status" value="1"/>
</dbReference>
<keyword evidence="1" id="KW-0946">Virion</keyword>
<dbReference type="Gene3D" id="3.30.200.20">
    <property type="entry name" value="Phosphorylase Kinase, domain 1"/>
    <property type="match status" value="1"/>
</dbReference>
<protein>
    <submittedName>
        <fullName evidence="1">CotS family spore coat protein</fullName>
    </submittedName>
</protein>
<sequence>MRKVKYGDKKLLCRYDLSKNFFDKLGLDILDITPLRKLYILNTTEGKKILKKVDYNEERIKFIGESLEYVNKNFPYIMKMNKLQANDNYISWQGDNYIVMDLIEGREASISNPIEVEMCSEALARMHKASQMISDVLEPKEIAIKKSNNLVEYYKSIKEDLINIKDWVSCYTYKNEFDKLFIENCDRYIEEISKVNEMIWVSKYRDLLMDKELICLCHNDLANHNFIINENKINIIDFDYSTIDLRTLDIADFLLKWIKNSVFDINKGKLALESYDKIFKIKDEEYKLIYILMSFPRDIYSIIKSYYHKSKEWEEEVFLHRFKTKLENDVFRIKFLDDYKKFYEDKIL</sequence>
<dbReference type="InterPro" id="IPR014255">
    <property type="entry name" value="Spore_coat_CotS"/>
</dbReference>
<dbReference type="Gene3D" id="3.90.1200.10">
    <property type="match status" value="1"/>
</dbReference>
<dbReference type="EMBL" id="JAIKTU010000007">
    <property type="protein sequence ID" value="MBY0755710.1"/>
    <property type="molecule type" value="Genomic_DNA"/>
</dbReference>
<evidence type="ECO:0000313" key="2">
    <source>
        <dbReference type="Proteomes" id="UP001299068"/>
    </source>
</evidence>
<proteinExistence type="predicted"/>
<keyword evidence="2" id="KW-1185">Reference proteome</keyword>
<evidence type="ECO:0000313" key="1">
    <source>
        <dbReference type="EMBL" id="MBY0755710.1"/>
    </source>
</evidence>
<organism evidence="1 2">
    <name type="scientific">Clostridium sardiniense</name>
    <name type="common">Clostridium absonum</name>
    <dbReference type="NCBI Taxonomy" id="29369"/>
    <lineage>
        <taxon>Bacteria</taxon>
        <taxon>Bacillati</taxon>
        <taxon>Bacillota</taxon>
        <taxon>Clostridia</taxon>
        <taxon>Eubacteriales</taxon>
        <taxon>Clostridiaceae</taxon>
        <taxon>Clostridium</taxon>
    </lineage>
</organism>
<name>A0ABS7KY11_CLOSR</name>
<dbReference type="PANTHER" id="PTHR39179:SF1">
    <property type="entry name" value="SPORE COAT PROTEIN I"/>
    <property type="match status" value="1"/>
</dbReference>
<dbReference type="PANTHER" id="PTHR39179">
    <property type="entry name" value="SPORE COAT PROTEIN I"/>
    <property type="match status" value="1"/>
</dbReference>
<dbReference type="NCBIfam" id="TIGR02906">
    <property type="entry name" value="spore_CotS"/>
    <property type="match status" value="1"/>
</dbReference>
<keyword evidence="1" id="KW-0167">Capsid protein</keyword>
<gene>
    <name evidence="1" type="ORF">K5V21_09580</name>
</gene>
<reference evidence="1 2" key="1">
    <citation type="journal article" date="2021" name="Cell Host Microbe">
        <title>in vivo commensal control of Clostridioides difficile virulence.</title>
        <authorList>
            <person name="Girinathan B.P."/>
            <person name="Dibenedetto N."/>
            <person name="Worley J.N."/>
            <person name="Peltier J."/>
            <person name="Arrieta-Ortiz M.L."/>
            <person name="Rupa Christinal Immanuel S."/>
            <person name="Lavin R."/>
            <person name="Delaney M.L."/>
            <person name="Cummins C."/>
            <person name="Hoffmann M."/>
            <person name="Luo Y."/>
            <person name="Gonzalez-Escalona N."/>
            <person name="Allard M."/>
            <person name="Onderdonk A.B."/>
            <person name="Gerber G.K."/>
            <person name="Sonenshein A.L."/>
            <person name="Baliga N."/>
            <person name="Dupuy B."/>
            <person name="Bry L."/>
        </authorList>
    </citation>
    <scope>NUCLEOTIDE SEQUENCE [LARGE SCALE GENOMIC DNA]</scope>
    <source>
        <strain evidence="1 2">DSM 599</strain>
    </source>
</reference>
<accession>A0ABS7KY11</accession>